<comment type="caution">
    <text evidence="3">The sequence shown here is derived from an EMBL/GenBank/DDBJ whole genome shotgun (WGS) entry which is preliminary data.</text>
</comment>
<dbReference type="OrthoDB" id="1776524at2"/>
<dbReference type="RefSeq" id="WP_110299262.1">
    <property type="nucleotide sequence ID" value="NZ_QJJM01000009.1"/>
</dbReference>
<dbReference type="InterPro" id="IPR041286">
    <property type="entry name" value="MBG_2"/>
</dbReference>
<feature type="signal peptide" evidence="1">
    <location>
        <begin position="1"/>
        <end position="28"/>
    </location>
</feature>
<reference evidence="3 4" key="1">
    <citation type="submission" date="2018-05" db="EMBL/GenBank/DDBJ databases">
        <title>Genomic Encyclopedia of Type Strains, Phase IV (KMG-IV): sequencing the most valuable type-strain genomes for metagenomic binning, comparative biology and taxonomic classification.</title>
        <authorList>
            <person name="Goeker M."/>
        </authorList>
    </citation>
    <scope>NUCLEOTIDE SEQUENCE [LARGE SCALE GENOMIC DNA]</scope>
    <source>
        <strain evidence="3 4">DSM 3183</strain>
    </source>
</reference>
<sequence>MTARTIRRRLLVCSALICASVATSPAFAAPGSGSVASGNVTITQSGSRTTVSQASDKAIINWSGFNLNNGEQLSITQPSASAMLLNRDISGRESVIDGSITANGRVWIVNAQGITFGSNARVNVGGLVASTLDVTDADFLDGDNRFTLSAPIGHTSKIRTLSGAQLASTGSIALVTRQIDIARGSTVTAGGQAILGSGRDVTLQFMPARTDDLDLFRFVANGQSEISSTALGDPITISGNVTAKQIYAVAMDRVNVVGLIKFDGNLIANGAASDGQGGILLSNSGGGVTAPGTLGAGWFRSQIRGYTGGGDSPIVQGVSQSNSLAVSGSIASFFGGGASTVSSITQLDVESFGFTSVGTGALVVGPTPGTFGTFSISAPNASIQLTDNLTVTFGPVISGGNGISTRNITTLGEGGLIFLLSQNGNISVNGTLINRSTATGSSSFPITLISSRGSIAIGGLEGSEASVEAAGSFTSNLRPIITGGRYIVSAASFAGSALSPTFRAAGSIFNVRTGGEAIIRDISLNGTLILNASSGTIENSSIQTIRSTESAVGSLTLRGANTINAFGITTNRIDQQGGSLTANKIDLRSNGGLAVYDLLGANLLTGADAELRLTNANSASQLRFNQVANNRFAFIGNVGANPLLTNGLLDIRTAGGLDVQSTGQYLGGATIVSGGTLTLASQLRASNIELQAATLDNRFGPNALVTGTGGKWAIYLNAPTGNNFNGLDSGQTAVWGATRVTLPAANLITNRYVFAMRPVLTVTPGNVTKVYGQTVNPGAVPVTITGIQPGVPGAFLGDTAATAYRGIPMLQSVGFGERAQVIPAPAPFYSITVDPQSIIALNGYSLELRVGLLQVTPKPLDLVVLARDKTYDGTTAASGSFGLTGILFDDAVSASGTLSFADRNAGTKAVTASGVTLSGAAAQNYAIGTITSGTASILRKALTAAALVDTKTYDGTTNATGRVNLAGVVAGDNVTVNGAVFRFLDRNAGEAKVVAVSGAQLAGTDAGNYTLGAVADATGTILRRAAGVTVAADSKTYDGTTTATGRITGITNLVAGDAVTASVQGFQFASRNAGSGVMVTANGVQLQGADAGSYVLSGPVTAVADILARSITALVQVNSKVYDGTVSATGAVTGLQGVIAGDQVAASGGTFSFANKNVGSAKPVSVSGIVLSGTDAGNYVLTIPTGLLANVTPKSLSATVRVDDKTYDGTTAARGTVSLGGIVAGDSVAATEGSFAFASKDAGTGKPVSVTGLRLVGDDAGNYTLVLPESVTATILRRAAAILIAADGKTYDGVAAATGRVTGLSNVIAGDDVRASGGSYAFADKNAGTGKQVTGSGFEISGSDAGNYTFTLTATAFADILRRAITGTVSVDDKTYDGTTAATGRIALSGVLAGDSVSAAAAFAFADKNAGRNRTVSVSGATLTGGDAGNYTLSLPSSAVASILQKALVANVSVNNKTYDGTTQATGSISLNGVVAGDAVQASGGSFQFADKAAGTGKRVSVSGVSLSGADASNYTLVLPETVTATILQRLLQAEVAINPRTYDGTTSATGRITLAGLIAGDQVGVTGERFVFADKNAGSRKVVTVSGVTLTGSDAGNYSLSIPASVFGDILRRAIAGTVTINGKTYDGTTSATGSIGLADIVAGDEVSASASFAFADKNAGSGKRVTIADVVLRGADAGNYDVTVPAFVLADIARRQLTATVRVDDKVYDATTAATGRATLNGVVAGDNVAATGGQFTFDTKNAGANKSVSVAGFTLSGSDAANYTISFPASAFASITPRALTGSVVIADKTYDGTTGANGTIALSGVLAGDQVNAAGGTFAFADKNAGIGKSVSISGVTLSGADAGNYMLSLPATAMASILRRAITATVTAASKTYDGTTATTGSVTLSGVLAGDQVATTGTSFAFVDPNAGAGKRVNISGTVLTGLDAANYSLTVPGSVLADILRRAITIAIGDARKREGDSDPVFGFTVEGSLAAGDAVTGSAQRSPGEAPGQYAIGSGSLGVSDNYVITFRNGTLTIEPAPRALVEASPDQATQIEQSQILKEAIAGVAAVEECSEPDGSCLVVNYRPALDE</sequence>
<protein>
    <submittedName>
        <fullName evidence="3">Filamentous hemagglutinin family protein</fullName>
    </submittedName>
</protein>
<dbReference type="Pfam" id="PF18657">
    <property type="entry name" value="YDG"/>
    <property type="match status" value="13"/>
</dbReference>
<dbReference type="NCBIfam" id="TIGR01901">
    <property type="entry name" value="adhes_NPXG"/>
    <property type="match status" value="1"/>
</dbReference>
<dbReference type="SMART" id="SM00912">
    <property type="entry name" value="Haemagg_act"/>
    <property type="match status" value="1"/>
</dbReference>
<organism evidence="3 4">
    <name type="scientific">Blastomonas natatoria</name>
    <dbReference type="NCBI Taxonomy" id="34015"/>
    <lineage>
        <taxon>Bacteria</taxon>
        <taxon>Pseudomonadati</taxon>
        <taxon>Pseudomonadota</taxon>
        <taxon>Alphaproteobacteria</taxon>
        <taxon>Sphingomonadales</taxon>
        <taxon>Sphingomonadaceae</taxon>
        <taxon>Blastomonas</taxon>
    </lineage>
</organism>
<gene>
    <name evidence="3" type="ORF">C7451_1093</name>
</gene>
<dbReference type="Pfam" id="PF05860">
    <property type="entry name" value="TPS"/>
    <property type="match status" value="1"/>
</dbReference>
<dbReference type="SUPFAM" id="SSF51126">
    <property type="entry name" value="Pectin lyase-like"/>
    <property type="match status" value="1"/>
</dbReference>
<dbReference type="PANTHER" id="PTHR12338">
    <property type="entry name" value="AUTOTRANSPORTER"/>
    <property type="match status" value="1"/>
</dbReference>
<dbReference type="Pfam" id="PF18676">
    <property type="entry name" value="MBG_2"/>
    <property type="match status" value="1"/>
</dbReference>
<evidence type="ECO:0000259" key="2">
    <source>
        <dbReference type="SMART" id="SM00912"/>
    </source>
</evidence>
<evidence type="ECO:0000313" key="3">
    <source>
        <dbReference type="EMBL" id="PXW73718.1"/>
    </source>
</evidence>
<evidence type="ECO:0000313" key="4">
    <source>
        <dbReference type="Proteomes" id="UP000248014"/>
    </source>
</evidence>
<dbReference type="InterPro" id="IPR012334">
    <property type="entry name" value="Pectin_lyas_fold"/>
</dbReference>
<evidence type="ECO:0000256" key="1">
    <source>
        <dbReference type="SAM" id="SignalP"/>
    </source>
</evidence>
<name>A0A2V3UYL8_9SPHN</name>
<dbReference type="InterPro" id="IPR050909">
    <property type="entry name" value="Bact_Autotransporter_VF"/>
</dbReference>
<dbReference type="PANTHER" id="PTHR12338:SF5">
    <property type="entry name" value="ANTIGEN 43-RELATED"/>
    <property type="match status" value="1"/>
</dbReference>
<dbReference type="InterPro" id="IPR008638">
    <property type="entry name" value="FhaB/CdiA-like_TPS"/>
</dbReference>
<dbReference type="Proteomes" id="UP000248014">
    <property type="component" value="Unassembled WGS sequence"/>
</dbReference>
<keyword evidence="4" id="KW-1185">Reference proteome</keyword>
<keyword evidence="1" id="KW-0732">Signal</keyword>
<dbReference type="EMBL" id="QJJM01000009">
    <property type="protein sequence ID" value="PXW73718.1"/>
    <property type="molecule type" value="Genomic_DNA"/>
</dbReference>
<accession>A0A2V3UYL8</accession>
<feature type="domain" description="Filamentous haemagglutinin FhaB/tRNA nuclease CdiA-like TPS" evidence="2">
    <location>
        <begin position="26"/>
        <end position="138"/>
    </location>
</feature>
<dbReference type="Gene3D" id="2.160.20.10">
    <property type="entry name" value="Single-stranded right-handed beta-helix, Pectin lyase-like"/>
    <property type="match status" value="1"/>
</dbReference>
<proteinExistence type="predicted"/>
<dbReference type="InterPro" id="IPR041248">
    <property type="entry name" value="YDG"/>
</dbReference>
<feature type="chain" id="PRO_5016139469" evidence="1">
    <location>
        <begin position="29"/>
        <end position="2077"/>
    </location>
</feature>
<dbReference type="InterPro" id="IPR011050">
    <property type="entry name" value="Pectin_lyase_fold/virulence"/>
</dbReference>